<dbReference type="PANTHER" id="PTHR33121:SF70">
    <property type="entry name" value="SIGNALING PROTEIN YKOW"/>
    <property type="match status" value="1"/>
</dbReference>
<dbReference type="CDD" id="cd01948">
    <property type="entry name" value="EAL"/>
    <property type="match status" value="1"/>
</dbReference>
<dbReference type="Proteomes" id="UP001196661">
    <property type="component" value="Unassembled WGS sequence"/>
</dbReference>
<dbReference type="InterPro" id="IPR050706">
    <property type="entry name" value="Cyclic-di-GMP_PDE-like"/>
</dbReference>
<dbReference type="PROSITE" id="PS00018">
    <property type="entry name" value="EF_HAND_1"/>
    <property type="match status" value="1"/>
</dbReference>
<proteinExistence type="predicted"/>
<dbReference type="InterPro" id="IPR018247">
    <property type="entry name" value="EF_Hand_1_Ca_BS"/>
</dbReference>
<evidence type="ECO:0000313" key="3">
    <source>
        <dbReference type="Proteomes" id="UP001196661"/>
    </source>
</evidence>
<dbReference type="EMBL" id="JADOER010000004">
    <property type="protein sequence ID" value="MBT9311761.1"/>
    <property type="molecule type" value="Genomic_DNA"/>
</dbReference>
<dbReference type="SUPFAM" id="SSF141868">
    <property type="entry name" value="EAL domain-like"/>
    <property type="match status" value="1"/>
</dbReference>
<sequence>MQKRALLIGVSEYNSDLTPLPSSENDVSAMAQVLKDPEAGAFNEVKTLINPHSHEMQRAIEELFASCAKHDLALVFFSGHGIKDNRNKLFFATQETYKHETGELMQSSAVSAMFVRDQMTRCRAKRQALILDCCFSGAFQNDYLAKNDDSIDFVGQLGAEGHVVLTSSSSTQYSFESKDAKLSVYTHHLVKGIETGAADINQDGKISIHELHEYATRKVQDELPHITPKIIVLKDQGFDIVLARVKPKLQEEPDITEKRIALDHISIQNKIQIDDDSPYNPIPSLLDPLRLFIERLIEQVKNRRLTQGSAFNDDGSKWPEFILEAIRIASDANLVFTISHSKGENGWKLRSQSNLASEDNEIIYGEILKEEILSTISVESIFTTGRHGLYRFLEDETTKNPQAFIVIPLNLSHSDEFMVVCGLKRGSDYINDAYTNIVTSFFAAIENFGLTPERVEAHILDTLKHNYGFLPLAFYNRRYELFCNRLAQINMHFEPVLDVRRIAISGWEALARDPESLTAPKDLFDAAEIWGRKFTIQLDIELLKRSVKQYIDLNLQHNRERDTINTMDMAPLSVNVYPESLMRTAYFETVAALTQPDENGDPLLPSHCLILEISEKVGFPTYNNGVKLKSPFKNFKNRLIKYTQELGIQFGIDDFGVGHASVSRLAGLRPPYIKIDRDILHQQQVETIIQFVHNIAARSNELHITKIIVEGLDEEAPITLYDLKKLGVAYVQGHIIGKPASLIYGLTPEKRERLKLMLQGG</sequence>
<feature type="domain" description="EAL" evidence="1">
    <location>
        <begin position="472"/>
        <end position="753"/>
    </location>
</feature>
<dbReference type="SUPFAM" id="SSF52129">
    <property type="entry name" value="Caspase-like"/>
    <property type="match status" value="1"/>
</dbReference>
<dbReference type="InterPro" id="IPR011600">
    <property type="entry name" value="Pept_C14_caspase"/>
</dbReference>
<dbReference type="PROSITE" id="PS50883">
    <property type="entry name" value="EAL"/>
    <property type="match status" value="1"/>
</dbReference>
<dbReference type="Pfam" id="PF00656">
    <property type="entry name" value="Peptidase_C14"/>
    <property type="match status" value="1"/>
</dbReference>
<keyword evidence="3" id="KW-1185">Reference proteome</keyword>
<evidence type="ECO:0000259" key="1">
    <source>
        <dbReference type="PROSITE" id="PS50883"/>
    </source>
</evidence>
<dbReference type="RefSeq" id="WP_215617630.1">
    <property type="nucleotide sequence ID" value="NZ_JADOER010000004.1"/>
</dbReference>
<dbReference type="InterPro" id="IPR035919">
    <property type="entry name" value="EAL_sf"/>
</dbReference>
<dbReference type="PANTHER" id="PTHR33121">
    <property type="entry name" value="CYCLIC DI-GMP PHOSPHODIESTERASE PDEF"/>
    <property type="match status" value="1"/>
</dbReference>
<dbReference type="InterPro" id="IPR001633">
    <property type="entry name" value="EAL_dom"/>
</dbReference>
<dbReference type="Gene3D" id="3.20.20.450">
    <property type="entry name" value="EAL domain"/>
    <property type="match status" value="1"/>
</dbReference>
<gene>
    <name evidence="2" type="ORF">IXB28_06050</name>
</gene>
<dbReference type="Gene3D" id="3.40.50.1460">
    <property type="match status" value="1"/>
</dbReference>
<name>A0ABS5Y2B6_9CYAN</name>
<reference evidence="2 3" key="1">
    <citation type="journal article" date="2021" name="Mar. Drugs">
        <title>Genome Reduction and Secondary Metabolism of the Marine Sponge-Associated Cyanobacterium Leptothoe.</title>
        <authorList>
            <person name="Konstantinou D."/>
            <person name="Popin R.V."/>
            <person name="Fewer D.P."/>
            <person name="Sivonen K."/>
            <person name="Gkelis S."/>
        </authorList>
    </citation>
    <scope>NUCLEOTIDE SEQUENCE [LARGE SCALE GENOMIC DNA]</scope>
    <source>
        <strain evidence="2 3">TAU-MAC 1615</strain>
    </source>
</reference>
<dbReference type="Pfam" id="PF00563">
    <property type="entry name" value="EAL"/>
    <property type="match status" value="1"/>
</dbReference>
<organism evidence="2 3">
    <name type="scientific">Leptothoe kymatousa TAU-MAC 1615</name>
    <dbReference type="NCBI Taxonomy" id="2364775"/>
    <lineage>
        <taxon>Bacteria</taxon>
        <taxon>Bacillati</taxon>
        <taxon>Cyanobacteriota</taxon>
        <taxon>Cyanophyceae</taxon>
        <taxon>Nodosilineales</taxon>
        <taxon>Cymatolegaceae</taxon>
        <taxon>Leptothoe</taxon>
        <taxon>Leptothoe kymatousa</taxon>
    </lineage>
</organism>
<dbReference type="NCBIfam" id="NF047832">
    <property type="entry name" value="caspase_w_EACC1"/>
    <property type="match status" value="1"/>
</dbReference>
<accession>A0ABS5Y2B6</accession>
<dbReference type="SMART" id="SM00052">
    <property type="entry name" value="EAL"/>
    <property type="match status" value="1"/>
</dbReference>
<dbReference type="InterPro" id="IPR029030">
    <property type="entry name" value="Caspase-like_dom_sf"/>
</dbReference>
<comment type="caution">
    <text evidence="2">The sequence shown here is derived from an EMBL/GenBank/DDBJ whole genome shotgun (WGS) entry which is preliminary data.</text>
</comment>
<evidence type="ECO:0000313" key="2">
    <source>
        <dbReference type="EMBL" id="MBT9311761.1"/>
    </source>
</evidence>
<protein>
    <submittedName>
        <fullName evidence="2">EAL domain-containing protein</fullName>
    </submittedName>
</protein>